<dbReference type="Proteomes" id="UP000198287">
    <property type="component" value="Unassembled WGS sequence"/>
</dbReference>
<evidence type="ECO:0000256" key="3">
    <source>
        <dbReference type="SAM" id="Coils"/>
    </source>
</evidence>
<keyword evidence="6" id="KW-0808">Transferase</keyword>
<dbReference type="InterPro" id="IPR050384">
    <property type="entry name" value="Endophilin_SH3RF"/>
</dbReference>
<dbReference type="PANTHER" id="PTHR14167">
    <property type="entry name" value="SH3 DOMAIN-CONTAINING"/>
    <property type="match status" value="1"/>
</dbReference>
<gene>
    <name evidence="6" type="ORF">Fcan01_08461</name>
</gene>
<feature type="compositionally biased region" description="Low complexity" evidence="4">
    <location>
        <begin position="540"/>
        <end position="566"/>
    </location>
</feature>
<feature type="region of interest" description="Disordered" evidence="4">
    <location>
        <begin position="424"/>
        <end position="577"/>
    </location>
</feature>
<feature type="compositionally biased region" description="Polar residues" evidence="4">
    <location>
        <begin position="331"/>
        <end position="341"/>
    </location>
</feature>
<evidence type="ECO:0000256" key="1">
    <source>
        <dbReference type="ARBA" id="ARBA00022443"/>
    </source>
</evidence>
<dbReference type="SUPFAM" id="SSF50044">
    <property type="entry name" value="SH3-domain"/>
    <property type="match status" value="3"/>
</dbReference>
<dbReference type="OrthoDB" id="73680at2759"/>
<feature type="domain" description="SH3" evidence="5">
    <location>
        <begin position="89"/>
        <end position="148"/>
    </location>
</feature>
<sequence>MECRVEFDYTAQEDDELTLRKNDVITNVVPKLDGWWEGHLNGKIGMFPDNFVKIIEKPANPVTPPEPVLPALQKPSSQSNVILRSNSNKTSRRLKALFSYSPEQDDELRLDVGDVIDYIAEVEEGWFRGRLRGKIGIFPSNFVADVDPADANSNGKSEQTDPKHNEQSKQSKVTTSRVSLSDVTPPAPPTSEPPPMEDDDLPPPVLPPKPVREQGRCFYAYEAQNDDELSLAINDIVQIISKNCDDEGWWRGELRGKTGLFPDNFVKIISANESSTLSKQPSLNSTVTPGPKISPQERTNLIGVKPINSGVSIERTPSSGSDKNVGIDNINKGSTKKTNGVNDAVDGIGSSKPKLKEDGGQESVSSKVQRFSHMNLNPGMKPATPTSPVSSSGGVSPFSLSTTMNSSRDFGDDEEIGDFNSVERSENKLSHLTAGRAKAPRRRPPSTIIGKEGEENGINGVYNSHDSFESTPNNHSTPLNLSLNNSISQSNTPSNSMLDNSNVSENGSFDGSAGGSASKAKKVPPWMAELKQKQDKKALNSTTSPNTTTSLAGSPSLLTSSSTPLPHVTPTPPIAHAGSIEKETIVSTPAVKAPPLPAKPNTLVTSSNSIDKSSPTVVSPSTHLSGAPIVANRLLGKKPPAPGFIPNTNHSHVSNDMNGSDSKNHVSYEDYAKLRDRVIILEAELETVRRQVKLLLDRELSQGHIV</sequence>
<feature type="domain" description="SH3" evidence="5">
    <location>
        <begin position="210"/>
        <end position="271"/>
    </location>
</feature>
<evidence type="ECO:0000313" key="6">
    <source>
        <dbReference type="EMBL" id="OXA57089.1"/>
    </source>
</evidence>
<dbReference type="STRING" id="158441.A0A226EI34"/>
<dbReference type="EMBL" id="LNIX01000003">
    <property type="protein sequence ID" value="OXA57089.1"/>
    <property type="molecule type" value="Genomic_DNA"/>
</dbReference>
<feature type="compositionally biased region" description="Polar residues" evidence="4">
    <location>
        <begin position="492"/>
        <end position="509"/>
    </location>
</feature>
<feature type="compositionally biased region" description="Polar residues" evidence="4">
    <location>
        <begin position="461"/>
        <end position="472"/>
    </location>
</feature>
<evidence type="ECO:0000256" key="4">
    <source>
        <dbReference type="SAM" id="MobiDB-lite"/>
    </source>
</evidence>
<organism evidence="6 7">
    <name type="scientific">Folsomia candida</name>
    <name type="common">Springtail</name>
    <dbReference type="NCBI Taxonomy" id="158441"/>
    <lineage>
        <taxon>Eukaryota</taxon>
        <taxon>Metazoa</taxon>
        <taxon>Ecdysozoa</taxon>
        <taxon>Arthropoda</taxon>
        <taxon>Hexapoda</taxon>
        <taxon>Collembola</taxon>
        <taxon>Entomobryomorpha</taxon>
        <taxon>Isotomoidea</taxon>
        <taxon>Isotomidae</taxon>
        <taxon>Proisotominae</taxon>
        <taxon>Folsomia</taxon>
    </lineage>
</organism>
<feature type="compositionally biased region" description="Polar residues" evidence="4">
    <location>
        <begin position="278"/>
        <end position="288"/>
    </location>
</feature>
<feature type="compositionally biased region" description="Polar residues" evidence="4">
    <location>
        <begin position="310"/>
        <end position="322"/>
    </location>
</feature>
<feature type="compositionally biased region" description="Polar residues" evidence="4">
    <location>
        <begin position="602"/>
        <end position="624"/>
    </location>
</feature>
<feature type="region of interest" description="Disordered" evidence="4">
    <location>
        <begin position="148"/>
        <end position="210"/>
    </location>
</feature>
<dbReference type="AlphaFoldDB" id="A0A226EI34"/>
<keyword evidence="6" id="KW-0418">Kinase</keyword>
<dbReference type="PRINTS" id="PR00499">
    <property type="entry name" value="P67PHOX"/>
</dbReference>
<dbReference type="GO" id="GO:0016192">
    <property type="term" value="P:vesicle-mediated transport"/>
    <property type="evidence" value="ECO:0007669"/>
    <property type="project" value="UniProtKB-ARBA"/>
</dbReference>
<protein>
    <submittedName>
        <fullName evidence="6">SH3 domain-containing kinase-binding protein 1</fullName>
    </submittedName>
</protein>
<reference evidence="6 7" key="1">
    <citation type="submission" date="2015-12" db="EMBL/GenBank/DDBJ databases">
        <title>The genome of Folsomia candida.</title>
        <authorList>
            <person name="Faddeeva A."/>
            <person name="Derks M.F."/>
            <person name="Anvar Y."/>
            <person name="Smit S."/>
            <person name="Van Straalen N."/>
            <person name="Roelofs D."/>
        </authorList>
    </citation>
    <scope>NUCLEOTIDE SEQUENCE [LARGE SCALE GENOMIC DNA]</scope>
    <source>
        <strain evidence="6 7">VU population</strain>
        <tissue evidence="6">Whole body</tissue>
    </source>
</reference>
<comment type="caution">
    <text evidence="6">The sequence shown here is derived from an EMBL/GenBank/DDBJ whole genome shotgun (WGS) entry which is preliminary data.</text>
</comment>
<accession>A0A226EI34</accession>
<proteinExistence type="predicted"/>
<keyword evidence="7" id="KW-1185">Reference proteome</keyword>
<feature type="region of interest" description="Disordered" evidence="4">
    <location>
        <begin position="278"/>
        <end position="297"/>
    </location>
</feature>
<dbReference type="PRINTS" id="PR00452">
    <property type="entry name" value="SH3DOMAIN"/>
</dbReference>
<dbReference type="FunFam" id="2.30.30.40:FF:000072">
    <property type="entry name" value="Unconventional Myosin IB"/>
    <property type="match status" value="1"/>
</dbReference>
<feature type="region of interest" description="Disordered" evidence="4">
    <location>
        <begin position="591"/>
        <end position="624"/>
    </location>
</feature>
<dbReference type="GO" id="GO:0016301">
    <property type="term" value="F:kinase activity"/>
    <property type="evidence" value="ECO:0007669"/>
    <property type="project" value="UniProtKB-KW"/>
</dbReference>
<feature type="region of interest" description="Disordered" evidence="4">
    <location>
        <begin position="310"/>
        <end position="411"/>
    </location>
</feature>
<keyword evidence="3" id="KW-0175">Coiled coil</keyword>
<dbReference type="Pfam" id="PF00018">
    <property type="entry name" value="SH3_1"/>
    <property type="match status" value="2"/>
</dbReference>
<evidence type="ECO:0000313" key="7">
    <source>
        <dbReference type="Proteomes" id="UP000198287"/>
    </source>
</evidence>
<dbReference type="Gene3D" id="2.30.30.40">
    <property type="entry name" value="SH3 Domains"/>
    <property type="match status" value="3"/>
</dbReference>
<dbReference type="PROSITE" id="PS50002">
    <property type="entry name" value="SH3"/>
    <property type="match status" value="3"/>
</dbReference>
<feature type="coiled-coil region" evidence="3">
    <location>
        <begin position="671"/>
        <end position="698"/>
    </location>
</feature>
<dbReference type="InterPro" id="IPR001452">
    <property type="entry name" value="SH3_domain"/>
</dbReference>
<dbReference type="Pfam" id="PF14604">
    <property type="entry name" value="SH3_9"/>
    <property type="match status" value="1"/>
</dbReference>
<evidence type="ECO:0000259" key="5">
    <source>
        <dbReference type="PROSITE" id="PS50002"/>
    </source>
</evidence>
<feature type="domain" description="SH3" evidence="5">
    <location>
        <begin position="1"/>
        <end position="57"/>
    </location>
</feature>
<name>A0A226EI34_FOLCA</name>
<feature type="compositionally biased region" description="Polar residues" evidence="4">
    <location>
        <begin position="170"/>
        <end position="182"/>
    </location>
</feature>
<dbReference type="CDD" id="cd11873">
    <property type="entry name" value="SH3_CD2AP-like_1"/>
    <property type="match status" value="1"/>
</dbReference>
<dbReference type="PANTHER" id="PTHR14167:SF92">
    <property type="entry name" value="CIN85 AND CD2AP RELATED, ISOFORM J"/>
    <property type="match status" value="1"/>
</dbReference>
<feature type="compositionally biased region" description="Polar residues" evidence="4">
    <location>
        <begin position="362"/>
        <end position="375"/>
    </location>
</feature>
<dbReference type="OMA" id="PNSCHRS"/>
<dbReference type="InterPro" id="IPR036028">
    <property type="entry name" value="SH3-like_dom_sf"/>
</dbReference>
<dbReference type="SMART" id="SM00326">
    <property type="entry name" value="SH3"/>
    <property type="match status" value="3"/>
</dbReference>
<feature type="compositionally biased region" description="Low complexity" evidence="4">
    <location>
        <begin position="473"/>
        <end position="491"/>
    </location>
</feature>
<feature type="compositionally biased region" description="Basic and acidic residues" evidence="4">
    <location>
        <begin position="158"/>
        <end position="169"/>
    </location>
</feature>
<feature type="compositionally biased region" description="Low complexity" evidence="4">
    <location>
        <begin position="384"/>
        <end position="402"/>
    </location>
</feature>
<keyword evidence="1 2" id="KW-0728">SH3 domain</keyword>
<evidence type="ECO:0000256" key="2">
    <source>
        <dbReference type="PROSITE-ProRule" id="PRU00192"/>
    </source>
</evidence>
<feature type="compositionally biased region" description="Pro residues" evidence="4">
    <location>
        <begin position="185"/>
        <end position="194"/>
    </location>
</feature>